<feature type="region of interest" description="Disordered" evidence="1">
    <location>
        <begin position="282"/>
        <end position="308"/>
    </location>
</feature>
<proteinExistence type="predicted"/>
<evidence type="ECO:0000313" key="2">
    <source>
        <dbReference type="EMBL" id="CAK0830025.1"/>
    </source>
</evidence>
<gene>
    <name evidence="2" type="ORF">PCOR1329_LOCUS28778</name>
</gene>
<evidence type="ECO:0000256" key="1">
    <source>
        <dbReference type="SAM" id="MobiDB-lite"/>
    </source>
</evidence>
<feature type="region of interest" description="Disordered" evidence="1">
    <location>
        <begin position="439"/>
        <end position="470"/>
    </location>
</feature>
<feature type="compositionally biased region" description="Low complexity" evidence="1">
    <location>
        <begin position="340"/>
        <end position="350"/>
    </location>
</feature>
<feature type="region of interest" description="Disordered" evidence="1">
    <location>
        <begin position="92"/>
        <end position="228"/>
    </location>
</feature>
<dbReference type="EMBL" id="CAUYUJ010010687">
    <property type="protein sequence ID" value="CAK0830025.1"/>
    <property type="molecule type" value="Genomic_DNA"/>
</dbReference>
<evidence type="ECO:0000313" key="3">
    <source>
        <dbReference type="Proteomes" id="UP001189429"/>
    </source>
</evidence>
<feature type="region of interest" description="Disordered" evidence="1">
    <location>
        <begin position="338"/>
        <end position="422"/>
    </location>
</feature>
<name>A0ABN9SDE6_9DINO</name>
<keyword evidence="3" id="KW-1185">Reference proteome</keyword>
<reference evidence="2" key="1">
    <citation type="submission" date="2023-10" db="EMBL/GenBank/DDBJ databases">
        <authorList>
            <person name="Chen Y."/>
            <person name="Shah S."/>
            <person name="Dougan E. K."/>
            <person name="Thang M."/>
            <person name="Chan C."/>
        </authorList>
    </citation>
    <scope>NUCLEOTIDE SEQUENCE [LARGE SCALE GENOMIC DNA]</scope>
</reference>
<organism evidence="2 3">
    <name type="scientific">Prorocentrum cordatum</name>
    <dbReference type="NCBI Taxonomy" id="2364126"/>
    <lineage>
        <taxon>Eukaryota</taxon>
        <taxon>Sar</taxon>
        <taxon>Alveolata</taxon>
        <taxon>Dinophyceae</taxon>
        <taxon>Prorocentrales</taxon>
        <taxon>Prorocentraceae</taxon>
        <taxon>Prorocentrum</taxon>
    </lineage>
</organism>
<dbReference type="Proteomes" id="UP001189429">
    <property type="component" value="Unassembled WGS sequence"/>
</dbReference>
<accession>A0ABN9SDE6</accession>
<feature type="non-terminal residue" evidence="2">
    <location>
        <position position="577"/>
    </location>
</feature>
<sequence length="577" mass="57894">FQLDGGAEGAAWEVPPGVPVFQLDDGEESCTEEVPPGVPVFQLDGAEEAEGEAADRADDQQGITALRARLLGAVTRLSGLDVGVPSEDDAVDRFWRGDDTPLLPRGGPREPATAGAGSAAQRGVEHYRLDGDCSPSPPCGSASSEPATEGGGFAAQRGVEHYRLDGDCSPSPPCGSASGPRPPGGGGPRSSAGGARPGGGGPPAQDCGDWYDMEGDGPLAQPGAGARGAAAGGTVVTLLPLTGSPRGGPRGAAAGPPRCACGSAPLPDERFCRRCGRRLAGAGELGLPPAPGGWGPRPGDQLGAHSVGLLGVGPGERASAAELPAELEVSWARIAELESSEASTASSAAAGFGRGGRDSTAEPPVELEVGQVQRGAARSAEAGVCPVGERYSTAEPPAELEFGQARIGAAGSSRTGVGPGERCSTAELMVGLEVSQARIAEPEDSGADAASSACARVGSRGRVSGAELPAELEVSQARIAELEGRKEAASVDPDAELEVRQARFEEREASRAFAVGSAGAGNVPGETDPAAELLAQLEASWARIAELESSRAGTGGGELDGQQLLAELEVSRAQIAE</sequence>
<protein>
    <submittedName>
        <fullName evidence="2">Uncharacterized protein</fullName>
    </submittedName>
</protein>
<comment type="caution">
    <text evidence="2">The sequence shown here is derived from an EMBL/GenBank/DDBJ whole genome shotgun (WGS) entry which is preliminary data.</text>
</comment>
<feature type="non-terminal residue" evidence="2">
    <location>
        <position position="1"/>
    </location>
</feature>